<feature type="binding site" evidence="10">
    <location>
        <position position="295"/>
    </location>
    <ligand>
        <name>UDP-N-acetyl-alpha-D-glucosamine</name>
        <dbReference type="ChEBI" id="CHEBI:57705"/>
    </ligand>
</feature>
<comment type="caution">
    <text evidence="10">Lacks conserved residue(s) required for the propagation of feature annotation.</text>
</comment>
<organism evidence="13">
    <name type="scientific">Hellea balneolensis</name>
    <dbReference type="NCBI Taxonomy" id="287478"/>
    <lineage>
        <taxon>Bacteria</taxon>
        <taxon>Pseudomonadati</taxon>
        <taxon>Pseudomonadota</taxon>
        <taxon>Alphaproteobacteria</taxon>
        <taxon>Maricaulales</taxon>
        <taxon>Robiginitomaculaceae</taxon>
        <taxon>Hellea</taxon>
    </lineage>
</organism>
<feature type="domain" description="Glycosyltransferase family 28 N-terminal" evidence="11">
    <location>
        <begin position="5"/>
        <end position="140"/>
    </location>
</feature>
<evidence type="ECO:0000256" key="6">
    <source>
        <dbReference type="ARBA" id="ARBA00022984"/>
    </source>
</evidence>
<dbReference type="HAMAP" id="MF_00033">
    <property type="entry name" value="MurG"/>
    <property type="match status" value="1"/>
</dbReference>
<gene>
    <name evidence="10" type="primary">murG</name>
    <name evidence="13" type="ORF">ENJ46_06730</name>
</gene>
<name>A0A7C3C524_9PROT</name>
<dbReference type="UniPathway" id="UPA00219"/>
<dbReference type="CDD" id="cd03785">
    <property type="entry name" value="GT28_MurG"/>
    <property type="match status" value="1"/>
</dbReference>
<dbReference type="GO" id="GO:0008360">
    <property type="term" value="P:regulation of cell shape"/>
    <property type="evidence" value="ECO:0007669"/>
    <property type="project" value="UniProtKB-KW"/>
</dbReference>
<dbReference type="GO" id="GO:0051301">
    <property type="term" value="P:cell division"/>
    <property type="evidence" value="ECO:0007669"/>
    <property type="project" value="UniProtKB-KW"/>
</dbReference>
<keyword evidence="7 10" id="KW-0472">Membrane</keyword>
<evidence type="ECO:0000256" key="7">
    <source>
        <dbReference type="ARBA" id="ARBA00023136"/>
    </source>
</evidence>
<feature type="binding site" evidence="10">
    <location>
        <position position="194"/>
    </location>
    <ligand>
        <name>UDP-N-acetyl-alpha-D-glucosamine</name>
        <dbReference type="ChEBI" id="CHEBI:57705"/>
    </ligand>
</feature>
<keyword evidence="9 10" id="KW-0961">Cell wall biogenesis/degradation</keyword>
<dbReference type="GO" id="GO:0009252">
    <property type="term" value="P:peptidoglycan biosynthetic process"/>
    <property type="evidence" value="ECO:0007669"/>
    <property type="project" value="UniProtKB-UniRule"/>
</dbReference>
<dbReference type="EMBL" id="DRMN01000433">
    <property type="protein sequence ID" value="HFB55604.1"/>
    <property type="molecule type" value="Genomic_DNA"/>
</dbReference>
<dbReference type="SUPFAM" id="SSF53756">
    <property type="entry name" value="UDP-Glycosyltransferase/glycogen phosphorylase"/>
    <property type="match status" value="1"/>
</dbReference>
<keyword evidence="5 10" id="KW-0133">Cell shape</keyword>
<evidence type="ECO:0000256" key="2">
    <source>
        <dbReference type="ARBA" id="ARBA00022618"/>
    </source>
</evidence>
<dbReference type="GO" id="GO:0005886">
    <property type="term" value="C:plasma membrane"/>
    <property type="evidence" value="ECO:0007669"/>
    <property type="project" value="UniProtKB-SubCell"/>
</dbReference>
<dbReference type="PANTHER" id="PTHR21015">
    <property type="entry name" value="UDP-N-ACETYLGLUCOSAMINE--N-ACETYLMURAMYL-(PENTAPEPTIDE) PYROPHOSPHORYL-UNDECAPRENOL N-ACETYLGLUCOSAMINE TRANSFERASE 1"/>
    <property type="match status" value="1"/>
</dbReference>
<dbReference type="Gene3D" id="3.40.50.2000">
    <property type="entry name" value="Glycogen Phosphorylase B"/>
    <property type="match status" value="2"/>
</dbReference>
<comment type="subcellular location">
    <subcellularLocation>
        <location evidence="10">Cell membrane</location>
        <topology evidence="10">Peripheral membrane protein</topology>
        <orientation evidence="10">Cytoplasmic side</orientation>
    </subcellularLocation>
</comment>
<dbReference type="InterPro" id="IPR006009">
    <property type="entry name" value="GlcNAc_MurG"/>
</dbReference>
<dbReference type="InterPro" id="IPR004276">
    <property type="entry name" value="GlycoTrans_28_N"/>
</dbReference>
<keyword evidence="2 10" id="KW-0132">Cell division</keyword>
<evidence type="ECO:0000259" key="11">
    <source>
        <dbReference type="Pfam" id="PF03033"/>
    </source>
</evidence>
<keyword evidence="8 10" id="KW-0131">Cell cycle</keyword>
<comment type="pathway">
    <text evidence="10">Cell wall biogenesis; peptidoglycan biosynthesis.</text>
</comment>
<comment type="catalytic activity">
    <reaction evidence="10">
        <text>di-trans,octa-cis-undecaprenyl diphospho-N-acetyl-alpha-D-muramoyl-L-alanyl-D-glutamyl-meso-2,6-diaminopimeloyl-D-alanyl-D-alanine + UDP-N-acetyl-alpha-D-glucosamine = di-trans,octa-cis-undecaprenyl diphospho-[N-acetyl-alpha-D-glucosaminyl-(1-&gt;4)]-N-acetyl-alpha-D-muramoyl-L-alanyl-D-glutamyl-meso-2,6-diaminopimeloyl-D-alanyl-D-alanine + UDP + H(+)</text>
        <dbReference type="Rhea" id="RHEA:31227"/>
        <dbReference type="ChEBI" id="CHEBI:15378"/>
        <dbReference type="ChEBI" id="CHEBI:57705"/>
        <dbReference type="ChEBI" id="CHEBI:58223"/>
        <dbReference type="ChEBI" id="CHEBI:61387"/>
        <dbReference type="ChEBI" id="CHEBI:61388"/>
        <dbReference type="EC" id="2.4.1.227"/>
    </reaction>
</comment>
<protein>
    <recommendedName>
        <fullName evidence="10">UDP-N-acetylglucosamine--N-acetylmuramyl-(pentapeptide) pyrophosphoryl-undecaprenol N-acetylglucosamine transferase</fullName>
        <ecNumber evidence="10">2.4.1.227</ecNumber>
    </recommendedName>
    <alternativeName>
        <fullName evidence="10">Undecaprenyl-PP-MurNAc-pentapeptide-UDPGlcNAc GlcNAc transferase</fullName>
    </alternativeName>
</protein>
<keyword evidence="1 10" id="KW-1003">Cell membrane</keyword>
<dbReference type="InterPro" id="IPR007235">
    <property type="entry name" value="Glyco_trans_28_C"/>
</dbReference>
<evidence type="ECO:0000256" key="1">
    <source>
        <dbReference type="ARBA" id="ARBA00022475"/>
    </source>
</evidence>
<sequence length="364" mass="39516">MTKRILIAAGGTGGHMFPAQSLAEILKGQGWDIALMTDVRGLKHADNIPASTKIEVEAASISPRRPLRAIKGALKLMRGVKTAKTFMRDWKPDIVVGFVGYPAFPAMKAAQSLGIPTIIHEQNAVLGRVNRVFAKKADYVVSGFDVLQKCPSASQMKGEWKVLGNPLRASILKATHRKYIPPQERINVLVLGGSLGARLLGETVPKAIALLDPELRARLHVVQQTRAENLDEARATYQQVGVEALCEPFFTDVETHLAEAHYIIARAGASSVSEIMMMGIPALFVPLAIAMDNHQQINATPLKNLDAADILPELAFTPLEVKTILVERLNDSNWLNSAAQTARDCAKPDAANALADLVTQTCRE</sequence>
<dbReference type="Pfam" id="PF04101">
    <property type="entry name" value="Glyco_tran_28_C"/>
    <property type="match status" value="1"/>
</dbReference>
<evidence type="ECO:0000256" key="9">
    <source>
        <dbReference type="ARBA" id="ARBA00023316"/>
    </source>
</evidence>
<evidence type="ECO:0000256" key="4">
    <source>
        <dbReference type="ARBA" id="ARBA00022679"/>
    </source>
</evidence>
<feature type="binding site" evidence="10">
    <location>
        <position position="123"/>
    </location>
    <ligand>
        <name>UDP-N-acetyl-alpha-D-glucosamine</name>
        <dbReference type="ChEBI" id="CHEBI:57705"/>
    </ligand>
</feature>
<evidence type="ECO:0000259" key="12">
    <source>
        <dbReference type="Pfam" id="PF04101"/>
    </source>
</evidence>
<dbReference type="Pfam" id="PF03033">
    <property type="entry name" value="Glyco_transf_28"/>
    <property type="match status" value="1"/>
</dbReference>
<dbReference type="Proteomes" id="UP000886042">
    <property type="component" value="Unassembled WGS sequence"/>
</dbReference>
<feature type="binding site" evidence="10">
    <location>
        <begin position="12"/>
        <end position="14"/>
    </location>
    <ligand>
        <name>UDP-N-acetyl-alpha-D-glucosamine</name>
        <dbReference type="ChEBI" id="CHEBI:57705"/>
    </ligand>
</feature>
<dbReference type="GO" id="GO:0050511">
    <property type="term" value="F:undecaprenyldiphospho-muramoylpentapeptide beta-N-acetylglucosaminyltransferase activity"/>
    <property type="evidence" value="ECO:0007669"/>
    <property type="project" value="UniProtKB-UniRule"/>
</dbReference>
<reference evidence="13" key="1">
    <citation type="journal article" date="2020" name="mSystems">
        <title>Genome- and Community-Level Interaction Insights into Carbon Utilization and Element Cycling Functions of Hydrothermarchaeota in Hydrothermal Sediment.</title>
        <authorList>
            <person name="Zhou Z."/>
            <person name="Liu Y."/>
            <person name="Xu W."/>
            <person name="Pan J."/>
            <person name="Luo Z.H."/>
            <person name="Li M."/>
        </authorList>
    </citation>
    <scope>NUCLEOTIDE SEQUENCE [LARGE SCALE GENOMIC DNA]</scope>
    <source>
        <strain evidence="13">HyVt-489</strain>
    </source>
</reference>
<evidence type="ECO:0000256" key="3">
    <source>
        <dbReference type="ARBA" id="ARBA00022676"/>
    </source>
</evidence>
<dbReference type="PANTHER" id="PTHR21015:SF22">
    <property type="entry name" value="GLYCOSYLTRANSFERASE"/>
    <property type="match status" value="1"/>
</dbReference>
<comment type="caution">
    <text evidence="13">The sequence shown here is derived from an EMBL/GenBank/DDBJ whole genome shotgun (WGS) entry which is preliminary data.</text>
</comment>
<dbReference type="GO" id="GO:0005975">
    <property type="term" value="P:carbohydrate metabolic process"/>
    <property type="evidence" value="ECO:0007669"/>
    <property type="project" value="InterPro"/>
</dbReference>
<dbReference type="GO" id="GO:0071555">
    <property type="term" value="P:cell wall organization"/>
    <property type="evidence" value="ECO:0007669"/>
    <property type="project" value="UniProtKB-KW"/>
</dbReference>
<dbReference type="AlphaFoldDB" id="A0A7C3C524"/>
<accession>A0A7C3C524</accession>
<dbReference type="EC" id="2.4.1.227" evidence="10"/>
<evidence type="ECO:0000256" key="10">
    <source>
        <dbReference type="HAMAP-Rule" id="MF_00033"/>
    </source>
</evidence>
<keyword evidence="6 10" id="KW-0573">Peptidoglycan synthesis</keyword>
<evidence type="ECO:0000313" key="13">
    <source>
        <dbReference type="EMBL" id="HFB55604.1"/>
    </source>
</evidence>
<evidence type="ECO:0000256" key="8">
    <source>
        <dbReference type="ARBA" id="ARBA00023306"/>
    </source>
</evidence>
<comment type="function">
    <text evidence="10">Cell wall formation. Catalyzes the transfer of a GlcNAc subunit on undecaprenyl-pyrophosphoryl-MurNAc-pentapeptide (lipid intermediate I) to form undecaprenyl-pyrophosphoryl-MurNAc-(pentapeptide)GlcNAc (lipid intermediate II).</text>
</comment>
<keyword evidence="3 10" id="KW-0328">Glycosyltransferase</keyword>
<feature type="domain" description="Glycosyl transferase family 28 C-terminal" evidence="12">
    <location>
        <begin position="188"/>
        <end position="350"/>
    </location>
</feature>
<feature type="binding site" evidence="10">
    <location>
        <position position="168"/>
    </location>
    <ligand>
        <name>UDP-N-acetyl-alpha-D-glucosamine</name>
        <dbReference type="ChEBI" id="CHEBI:57705"/>
    </ligand>
</feature>
<keyword evidence="4 10" id="KW-0808">Transferase</keyword>
<evidence type="ECO:0000256" key="5">
    <source>
        <dbReference type="ARBA" id="ARBA00022960"/>
    </source>
</evidence>
<proteinExistence type="inferred from homology"/>
<comment type="similarity">
    <text evidence="10">Belongs to the glycosyltransferase 28 family. MurG subfamily.</text>
</comment>